<dbReference type="FunFam" id="1.10.10.60:FF:000118">
    <property type="entry name" value="WUSCHEL-related homeobox 11"/>
    <property type="match status" value="1"/>
</dbReference>
<accession>A0A6V7NZD5</accession>
<dbReference type="GO" id="GO:0003677">
    <property type="term" value="F:DNA binding"/>
    <property type="evidence" value="ECO:0007669"/>
    <property type="project" value="UniProtKB-UniRule"/>
</dbReference>
<keyword evidence="5 9" id="KW-0371">Homeobox</keyword>
<dbReference type="AlphaFoldDB" id="A0A6V7NZD5"/>
<dbReference type="Pfam" id="PF00046">
    <property type="entry name" value="Homeodomain"/>
    <property type="match status" value="1"/>
</dbReference>
<evidence type="ECO:0000256" key="8">
    <source>
        <dbReference type="ARBA" id="ARBA00024040"/>
    </source>
</evidence>
<feature type="region of interest" description="Disordered" evidence="11">
    <location>
        <begin position="215"/>
        <end position="247"/>
    </location>
</feature>
<evidence type="ECO:0000256" key="10">
    <source>
        <dbReference type="RuleBase" id="RU000682"/>
    </source>
</evidence>
<dbReference type="PANTHER" id="PTHR47288">
    <property type="entry name" value="WUSCHEL-RELATED HOMEOBOX 9"/>
    <property type="match status" value="1"/>
</dbReference>
<dbReference type="Gene3D" id="1.10.10.60">
    <property type="entry name" value="Homeodomain-like"/>
    <property type="match status" value="1"/>
</dbReference>
<comment type="subcellular location">
    <subcellularLocation>
        <location evidence="1 9 10">Nucleus</location>
    </subcellularLocation>
</comment>
<dbReference type="GO" id="GO:0003700">
    <property type="term" value="F:DNA-binding transcription factor activity"/>
    <property type="evidence" value="ECO:0007669"/>
    <property type="project" value="InterPro"/>
</dbReference>
<evidence type="ECO:0000256" key="4">
    <source>
        <dbReference type="ARBA" id="ARBA00023125"/>
    </source>
</evidence>
<dbReference type="PANTHER" id="PTHR47288:SF1">
    <property type="entry name" value="WUSCHEL-RELATED HOMEOBOX 9"/>
    <property type="match status" value="1"/>
</dbReference>
<evidence type="ECO:0000313" key="13">
    <source>
        <dbReference type="EMBL" id="CAD1823828.1"/>
    </source>
</evidence>
<sequence>MASSNRHWPSLFKSKPCNTHQQWQHDINSSALLSGACHKSPIHQERSPEPKPRWNPKPEQIRILEAIFNSGMVNPPRDEIRKIRAQLQEYGQVGDANVFYWFQNRKSRSKHKLRHLHPHPPAASSRSRSQSQSTASSTSSDKSSGASDKTPIASVASVALTTVTDRPTPPPPQMTNQLAPIGHVYYDFGAAAATAEPFFLQGGLGLWSELMMEQEEGEEGCKVNSTANKEEEEEEEEEDGEGKGNKNMELHHFYDIDVATSASNASASASAAVTSAAAAAAASAALAGGGATPVAPAPAGVASPVNEIQQVVSGGGATAITAAVARSTVFINEVAFEVVASPLNLREAFGEHAILLHASGHPVLTDEFGVTLQPLQHGASYYLYGYVWATSAQRKNRPKTAAGRQAAIRRTYRHGQPDQTEVFD</sequence>
<dbReference type="InterPro" id="IPR009057">
    <property type="entry name" value="Homeodomain-like_sf"/>
</dbReference>
<evidence type="ECO:0000256" key="11">
    <source>
        <dbReference type="SAM" id="MobiDB-lite"/>
    </source>
</evidence>
<keyword evidence="7 9" id="KW-0539">Nucleus</keyword>
<dbReference type="InterPro" id="IPR044557">
    <property type="entry name" value="WOX8/9-like"/>
</dbReference>
<evidence type="ECO:0000256" key="3">
    <source>
        <dbReference type="ARBA" id="ARBA00023015"/>
    </source>
</evidence>
<keyword evidence="4 9" id="KW-0238">DNA-binding</keyword>
<reference evidence="13" key="1">
    <citation type="submission" date="2020-07" db="EMBL/GenBank/DDBJ databases">
        <authorList>
            <person name="Lin J."/>
        </authorList>
    </citation>
    <scope>NUCLEOTIDE SEQUENCE</scope>
</reference>
<feature type="compositionally biased region" description="Acidic residues" evidence="11">
    <location>
        <begin position="230"/>
        <end position="240"/>
    </location>
</feature>
<feature type="compositionally biased region" description="Low complexity" evidence="11">
    <location>
        <begin position="122"/>
        <end position="149"/>
    </location>
</feature>
<organism evidence="13">
    <name type="scientific">Ananas comosus var. bracteatus</name>
    <name type="common">red pineapple</name>
    <dbReference type="NCBI Taxonomy" id="296719"/>
    <lineage>
        <taxon>Eukaryota</taxon>
        <taxon>Viridiplantae</taxon>
        <taxon>Streptophyta</taxon>
        <taxon>Embryophyta</taxon>
        <taxon>Tracheophyta</taxon>
        <taxon>Spermatophyta</taxon>
        <taxon>Magnoliopsida</taxon>
        <taxon>Liliopsida</taxon>
        <taxon>Poales</taxon>
        <taxon>Bromeliaceae</taxon>
        <taxon>Bromelioideae</taxon>
        <taxon>Ananas</taxon>
    </lineage>
</organism>
<name>A0A6V7NZD5_ANACO</name>
<keyword evidence="6" id="KW-0804">Transcription</keyword>
<feature type="domain" description="Homeobox" evidence="12">
    <location>
        <begin position="47"/>
        <end position="112"/>
    </location>
</feature>
<dbReference type="SMART" id="SM00389">
    <property type="entry name" value="HOX"/>
    <property type="match status" value="1"/>
</dbReference>
<dbReference type="CDD" id="cd00086">
    <property type="entry name" value="homeodomain"/>
    <property type="match status" value="1"/>
</dbReference>
<keyword evidence="2" id="KW-0217">Developmental protein</keyword>
<evidence type="ECO:0000259" key="12">
    <source>
        <dbReference type="PROSITE" id="PS50071"/>
    </source>
</evidence>
<evidence type="ECO:0000256" key="2">
    <source>
        <dbReference type="ARBA" id="ARBA00022473"/>
    </source>
</evidence>
<comment type="similarity">
    <text evidence="8">Belongs to the WUS homeobox family.</text>
</comment>
<feature type="region of interest" description="Disordered" evidence="11">
    <location>
        <begin position="110"/>
        <end position="152"/>
    </location>
</feature>
<dbReference type="GO" id="GO:0005634">
    <property type="term" value="C:nucleus"/>
    <property type="evidence" value="ECO:0007669"/>
    <property type="project" value="UniProtKB-SubCell"/>
</dbReference>
<dbReference type="PROSITE" id="PS50071">
    <property type="entry name" value="HOMEOBOX_2"/>
    <property type="match status" value="1"/>
</dbReference>
<dbReference type="GO" id="GO:0050793">
    <property type="term" value="P:regulation of developmental process"/>
    <property type="evidence" value="ECO:0007669"/>
    <property type="project" value="InterPro"/>
</dbReference>
<evidence type="ECO:0000256" key="9">
    <source>
        <dbReference type="PROSITE-ProRule" id="PRU00108"/>
    </source>
</evidence>
<feature type="DNA-binding region" description="Homeobox" evidence="9">
    <location>
        <begin position="49"/>
        <end position="113"/>
    </location>
</feature>
<dbReference type="EMBL" id="LR862143">
    <property type="protein sequence ID" value="CAD1823828.1"/>
    <property type="molecule type" value="Genomic_DNA"/>
</dbReference>
<gene>
    <name evidence="13" type="ORF">CB5_LOCUS7039</name>
</gene>
<keyword evidence="3" id="KW-0805">Transcription regulation</keyword>
<evidence type="ECO:0000256" key="7">
    <source>
        <dbReference type="ARBA" id="ARBA00023242"/>
    </source>
</evidence>
<evidence type="ECO:0000256" key="5">
    <source>
        <dbReference type="ARBA" id="ARBA00023155"/>
    </source>
</evidence>
<protein>
    <recommendedName>
        <fullName evidence="12">Homeobox domain-containing protein</fullName>
    </recommendedName>
</protein>
<evidence type="ECO:0000256" key="6">
    <source>
        <dbReference type="ARBA" id="ARBA00023163"/>
    </source>
</evidence>
<dbReference type="SUPFAM" id="SSF46689">
    <property type="entry name" value="Homeodomain-like"/>
    <property type="match status" value="1"/>
</dbReference>
<dbReference type="GO" id="GO:1905393">
    <property type="term" value="P:plant organ formation"/>
    <property type="evidence" value="ECO:0007669"/>
    <property type="project" value="UniProtKB-ARBA"/>
</dbReference>
<evidence type="ECO:0000256" key="1">
    <source>
        <dbReference type="ARBA" id="ARBA00004123"/>
    </source>
</evidence>
<dbReference type="GO" id="GO:0048731">
    <property type="term" value="P:system development"/>
    <property type="evidence" value="ECO:0007669"/>
    <property type="project" value="UniProtKB-ARBA"/>
</dbReference>
<proteinExistence type="inferred from homology"/>
<dbReference type="InterPro" id="IPR001356">
    <property type="entry name" value="HD"/>
</dbReference>